<accession>N9ETF1</accession>
<dbReference type="Pfam" id="PF17936">
    <property type="entry name" value="Big_6"/>
    <property type="match status" value="4"/>
</dbReference>
<dbReference type="NCBIfam" id="NF033677">
    <property type="entry name" value="biofilm_BapA_N"/>
    <property type="match status" value="1"/>
</dbReference>
<dbReference type="OrthoDB" id="8481600at2"/>
<evidence type="ECO:0000313" key="4">
    <source>
        <dbReference type="EMBL" id="ENV98184.1"/>
    </source>
</evidence>
<name>N9ETF1_ACIBZ</name>
<proteinExistence type="predicted"/>
<dbReference type="AlphaFoldDB" id="N9ETF1"/>
<dbReference type="Proteomes" id="UP000013251">
    <property type="component" value="Unassembled WGS sequence"/>
</dbReference>
<dbReference type="Gene3D" id="2.60.40.10">
    <property type="entry name" value="Immunoglobulins"/>
    <property type="match status" value="5"/>
</dbReference>
<dbReference type="InterPro" id="IPR013783">
    <property type="entry name" value="Ig-like_fold"/>
</dbReference>
<sequence>MTRIVVAAKQDQTLLQDTQSKSVILDRPSIIQIGVTQQDVKTLEQSGDKLIVTLKNGEQIVLEGFFQTHTTTVHSLAFPKADGTFSLAQFDDTGKFTHYTGLQKLDSLLYEGANTVPAQQLSAYESTSASSSDFSISELFSSSAAKAGLGVLSAIGLGLALIDNGDNKSSSPPDITAPKTPTATINAEGTKISGTAEAGATIYVVDKNEKVIVTVKVDKDGQYSVTLPEALVNNNSYYVKAKDDAGNSSGYTQVTGTKDTIAPVEPQAQLNDQGNIVTGKSEANAIINVYDASGKLIGTAKANTEGVFSVAISPALTAGQIGSVEAVDAAGNKSEQHKIELGKDTIAPDQPKYELNKEGTSILGTAEANAKVIIQDSTGVVIATGTVNAQGKFNITISPALGTNQSGKIIIEDAAGNQSKAIEIKPGQDLLAPEKPVASLNAEGTIITGTAEANSKITVYDSANKLLGTATTDANGNYTVTLSSALTEAKLGSVYATDAAGNQSAVTSVTGTKDVTPPASPKITDVVDDVGESKGSIAANGNTDDKRPVISGTGEAGATLIIYDNNKAVGKVTVGADSKWSFSFDYDLSLGAHSITSVQTDKAGNTSLMSDARSFTVVEVGVKVALADEYSVMDQNSADSHASLASNSLSSNIVNAELNPDSYANRDFLLQSMPPHTETNRVDLTSENIAKLLQTAAETDGSIQTHLDTDHKTSVNDLFLDASVLEPKEQQIEDVIESAMKHSATTSENIMNSTSETVDQYMNNLPSTTIFSTDAIAELLNSQQVLF</sequence>
<gene>
    <name evidence="4" type="ORF">F938_01038</name>
</gene>
<evidence type="ECO:0000259" key="2">
    <source>
        <dbReference type="Pfam" id="PF19077"/>
    </source>
</evidence>
<dbReference type="NCBIfam" id="NF033510">
    <property type="entry name" value="Ca_tandemer"/>
    <property type="match status" value="4"/>
</dbReference>
<comment type="caution">
    <text evidence="4">The sequence shown here is derived from an EMBL/GenBank/DDBJ whole genome shotgun (WGS) entry which is preliminary data.</text>
</comment>
<keyword evidence="5" id="KW-1185">Reference proteome</keyword>
<feature type="domain" description="Bacterial Ig" evidence="1">
    <location>
        <begin position="432"/>
        <end position="510"/>
    </location>
</feature>
<organism evidence="4 5">
    <name type="scientific">Acinetobacter bereziniae LMG 1003 = CIP 70.12</name>
    <dbReference type="NCBI Taxonomy" id="981324"/>
    <lineage>
        <taxon>Bacteria</taxon>
        <taxon>Pseudomonadati</taxon>
        <taxon>Pseudomonadota</taxon>
        <taxon>Gammaproteobacteria</taxon>
        <taxon>Moraxellales</taxon>
        <taxon>Moraxellaceae</taxon>
        <taxon>Acinetobacter</taxon>
    </lineage>
</organism>
<dbReference type="NCBIfam" id="NF040520">
    <property type="entry name" value="Ig_like_BLP2"/>
    <property type="match status" value="1"/>
</dbReference>
<feature type="domain" description="Bacterial Ig" evidence="1">
    <location>
        <begin position="347"/>
        <end position="424"/>
    </location>
</feature>
<feature type="domain" description="Bacterial Ig-like" evidence="2">
    <location>
        <begin position="532"/>
        <end position="616"/>
    </location>
</feature>
<evidence type="ECO:0000259" key="3">
    <source>
        <dbReference type="Pfam" id="PF22783"/>
    </source>
</evidence>
<dbReference type="Pfam" id="PF19077">
    <property type="entry name" value="Big_13"/>
    <property type="match status" value="1"/>
</dbReference>
<reference evidence="4 5" key="1">
    <citation type="submission" date="2013-02" db="EMBL/GenBank/DDBJ databases">
        <title>The Genome Sequence of Acinetobacter bereziniae CIP 70.12.</title>
        <authorList>
            <consortium name="The Broad Institute Genome Sequencing Platform"/>
            <consortium name="The Broad Institute Genome Sequencing Center for Infectious Disease"/>
            <person name="Cerqueira G."/>
            <person name="Feldgarden M."/>
            <person name="Courvalin P."/>
            <person name="Perichon B."/>
            <person name="Grillot-Courvalin C."/>
            <person name="Clermont D."/>
            <person name="Rocha E."/>
            <person name="Yoon E.-J."/>
            <person name="Nemec A."/>
            <person name="Walker B."/>
            <person name="Young S.K."/>
            <person name="Zeng Q."/>
            <person name="Gargeya S."/>
            <person name="Fitzgerald M."/>
            <person name="Haas B."/>
            <person name="Abouelleil A."/>
            <person name="Alvarado L."/>
            <person name="Arachchi H.M."/>
            <person name="Berlin A.M."/>
            <person name="Chapman S.B."/>
            <person name="Dewar J."/>
            <person name="Goldberg J."/>
            <person name="Griggs A."/>
            <person name="Gujja S."/>
            <person name="Hansen M."/>
            <person name="Howarth C."/>
            <person name="Imamovic A."/>
            <person name="Larimer J."/>
            <person name="McCowan C."/>
            <person name="Murphy C."/>
            <person name="Neiman D."/>
            <person name="Pearson M."/>
            <person name="Priest M."/>
            <person name="Roberts A."/>
            <person name="Saif S."/>
            <person name="Shea T."/>
            <person name="Sisk P."/>
            <person name="Sykes S."/>
            <person name="Wortman J."/>
            <person name="Nusbaum C."/>
            <person name="Birren B."/>
        </authorList>
    </citation>
    <scope>NUCLEOTIDE SEQUENCE [LARGE SCALE GENOMIC DNA]</scope>
    <source>
        <strain evidence="4 5">CIP 70.12</strain>
    </source>
</reference>
<dbReference type="Pfam" id="PF22783">
    <property type="entry name" value="BapA_N"/>
    <property type="match status" value="1"/>
</dbReference>
<dbReference type="InterPro" id="IPR044016">
    <property type="entry name" value="Big_13"/>
</dbReference>
<evidence type="ECO:0008006" key="6">
    <source>
        <dbReference type="Google" id="ProtNLM"/>
    </source>
</evidence>
<dbReference type="PATRIC" id="fig|1217650.3.peg.1007"/>
<dbReference type="InterPro" id="IPR041498">
    <property type="entry name" value="Big_6"/>
</dbReference>
<dbReference type="RefSeq" id="WP_005030017.1">
    <property type="nucleotide sequence ID" value="NZ_KB849755.1"/>
</dbReference>
<dbReference type="GeneID" id="69461946"/>
<dbReference type="InterPro" id="IPR048051">
    <property type="entry name" value="BapA-like_prefix-like"/>
</dbReference>
<evidence type="ECO:0000259" key="1">
    <source>
        <dbReference type="Pfam" id="PF17936"/>
    </source>
</evidence>
<feature type="domain" description="Bacterial Ig" evidence="1">
    <location>
        <begin position="262"/>
        <end position="339"/>
    </location>
</feature>
<feature type="domain" description="Biofilm-associated protein BapA-like prefix-like" evidence="3">
    <location>
        <begin position="1"/>
        <end position="117"/>
    </location>
</feature>
<dbReference type="HOGENOM" id="CLU_004363_3_0_6"/>
<evidence type="ECO:0000313" key="5">
    <source>
        <dbReference type="Proteomes" id="UP000013251"/>
    </source>
</evidence>
<protein>
    <recommendedName>
        <fullName evidence="6">Bacterial Ig domain-containing protein</fullName>
    </recommendedName>
</protein>
<feature type="domain" description="Bacterial Ig" evidence="1">
    <location>
        <begin position="177"/>
        <end position="255"/>
    </location>
</feature>
<dbReference type="EMBL" id="APQG01000016">
    <property type="protein sequence ID" value="ENV98184.1"/>
    <property type="molecule type" value="Genomic_DNA"/>
</dbReference>